<comment type="caution">
    <text evidence="1">The sequence shown here is derived from an EMBL/GenBank/DDBJ whole genome shotgun (WGS) entry which is preliminary data.</text>
</comment>
<reference evidence="1 2" key="1">
    <citation type="journal article" date="2024" name="J Genomics">
        <title>Draft genome sequencing and assembly of Favolaschia claudopus CIRM-BRFM 2984 isolated from oak limbs.</title>
        <authorList>
            <person name="Navarro D."/>
            <person name="Drula E."/>
            <person name="Chaduli D."/>
            <person name="Cazenave R."/>
            <person name="Ahrendt S."/>
            <person name="Wang J."/>
            <person name="Lipzen A."/>
            <person name="Daum C."/>
            <person name="Barry K."/>
            <person name="Grigoriev I.V."/>
            <person name="Favel A."/>
            <person name="Rosso M.N."/>
            <person name="Martin F."/>
        </authorList>
    </citation>
    <scope>NUCLEOTIDE SEQUENCE [LARGE SCALE GENOMIC DNA]</scope>
    <source>
        <strain evidence="1 2">CIRM-BRFM 2984</strain>
    </source>
</reference>
<accession>A0AAW0A473</accession>
<evidence type="ECO:0000313" key="1">
    <source>
        <dbReference type="EMBL" id="KAK7000978.1"/>
    </source>
</evidence>
<sequence length="294" mass="33562">MVRFPRTSLGGINFQADSIDPALLHRQIFVSSNIPRTPSGEQQPSLSLFSRSFGRRQANPAPDAENSVDTVDPAATLTIRIAVRRVEQRSAAERRRSVEYTDRRPASGVVLTVILPTWANSSFELPASGLAEQHVNLIFFLRCAAINLMLSLEPHFDDSIFRRPASGVFYEYRIFFATRPEVQVRTHFWEFDFSCSREREVWLQRCKILSLVAQTRVFKRQSPGNFSSAARHTHILQIVNLRFQNFEILLLYQYPPFSSFKIFKFMSKTSKSQDLQISTTSNFAQVTSVDLACS</sequence>
<gene>
    <name evidence="1" type="ORF">R3P38DRAFT_3368516</name>
</gene>
<protein>
    <submittedName>
        <fullName evidence="1">Uncharacterized protein</fullName>
    </submittedName>
</protein>
<keyword evidence="2" id="KW-1185">Reference proteome</keyword>
<name>A0AAW0A473_9AGAR</name>
<organism evidence="1 2">
    <name type="scientific">Favolaschia claudopus</name>
    <dbReference type="NCBI Taxonomy" id="2862362"/>
    <lineage>
        <taxon>Eukaryota</taxon>
        <taxon>Fungi</taxon>
        <taxon>Dikarya</taxon>
        <taxon>Basidiomycota</taxon>
        <taxon>Agaricomycotina</taxon>
        <taxon>Agaricomycetes</taxon>
        <taxon>Agaricomycetidae</taxon>
        <taxon>Agaricales</taxon>
        <taxon>Marasmiineae</taxon>
        <taxon>Mycenaceae</taxon>
        <taxon>Favolaschia</taxon>
    </lineage>
</organism>
<evidence type="ECO:0000313" key="2">
    <source>
        <dbReference type="Proteomes" id="UP001362999"/>
    </source>
</evidence>
<dbReference type="Proteomes" id="UP001362999">
    <property type="component" value="Unassembled WGS sequence"/>
</dbReference>
<dbReference type="EMBL" id="JAWWNJ010000085">
    <property type="protein sequence ID" value="KAK7000978.1"/>
    <property type="molecule type" value="Genomic_DNA"/>
</dbReference>
<dbReference type="AlphaFoldDB" id="A0AAW0A473"/>
<proteinExistence type="predicted"/>